<evidence type="ECO:0000313" key="2">
    <source>
        <dbReference type="Proteomes" id="UP000009009"/>
    </source>
</evidence>
<organism evidence="1 2">
    <name type="scientific">Saccharomyces cerevisiae x Saccharomyces kudriavzevii (strain VIN7)</name>
    <name type="common">Yeast</name>
    <dbReference type="NCBI Taxonomy" id="1095631"/>
    <lineage>
        <taxon>Eukaryota</taxon>
        <taxon>Fungi</taxon>
        <taxon>Dikarya</taxon>
        <taxon>Ascomycota</taxon>
        <taxon>Saccharomycotina</taxon>
        <taxon>Saccharomycetes</taxon>
        <taxon>Saccharomycetales</taxon>
        <taxon>Saccharomycetaceae</taxon>
        <taxon>Saccharomyces</taxon>
    </lineage>
</organism>
<protein>
    <submittedName>
        <fullName evidence="1">Isc10p</fullName>
    </submittedName>
</protein>
<dbReference type="AlphaFoldDB" id="H0GU61"/>
<proteinExistence type="predicted"/>
<dbReference type="Proteomes" id="UP000009009">
    <property type="component" value="Unassembled WGS sequence"/>
</dbReference>
<dbReference type="PhylomeDB" id="H0GU61"/>
<dbReference type="EMBL" id="AGVY01000194">
    <property type="protein sequence ID" value="EHN02672.1"/>
    <property type="molecule type" value="Genomic_DNA"/>
</dbReference>
<dbReference type="HOGENOM" id="CLU_089051_0_0_1"/>
<keyword evidence="2" id="KW-1185">Reference proteome</keyword>
<sequence>MNINGRLQQDENQAHLFLHKKPSSFLIKEKTATKSKDPDNIRLRDLNFNHRKDLDEGKKAKQIPVQVSFEKSDRSEIRAGLESDELSDINLDYIPDSPLIQKISGPENSTVVTPKNIIYLQSDSDLILDECDRNFDCGPFYHLYNYENRIEPDDYEAIVEAIITDEIACTYPVFERELEYQELKNLVRKRDYVLYYLLSRDSLGFFQLKEERTLFYTYPSIAYTSPLRYLDNGSENELFTEEDDELLQSFDFENMSSVRTLENDISRL</sequence>
<name>H0GU61_SACCK</name>
<evidence type="ECO:0000313" key="1">
    <source>
        <dbReference type="EMBL" id="EHN02672.1"/>
    </source>
</evidence>
<comment type="caution">
    <text evidence="1">The sequence shown here is derived from an EMBL/GenBank/DDBJ whole genome shotgun (WGS) entry which is preliminary data.</text>
</comment>
<gene>
    <name evidence="1" type="ORF">VIN7_6821</name>
</gene>
<reference evidence="1 2" key="1">
    <citation type="journal article" date="2012" name="FEMS Yeast Res.">
        <title>The genome sequence of the wine yeast VIN7 reveals an allotriploid hybrid genome with Saccharomyces cerevisiae and Saccharomyces kudriavzevii origins.</title>
        <authorList>
            <person name="Borneman A.R."/>
            <person name="Desany B.A."/>
            <person name="Riches D."/>
            <person name="Affourtit J.P."/>
            <person name="Forgan A.H."/>
            <person name="Pretorius I.S."/>
            <person name="Egholm M."/>
            <person name="Chambers P.J."/>
        </authorList>
    </citation>
    <scope>NUCLEOTIDE SEQUENCE [LARGE SCALE GENOMIC DNA]</scope>
    <source>
        <strain evidence="1 2">VIN7</strain>
    </source>
</reference>
<dbReference type="OrthoDB" id="6067455at2759"/>
<accession>H0GU61</accession>